<evidence type="ECO:0000259" key="39">
    <source>
        <dbReference type="PROSITE" id="PS50158"/>
    </source>
</evidence>
<comment type="function">
    <text evidence="30">Reverse transcriptase/ribonuclease H (RT) is a multifunctional enzyme that catalyzes the conversion of the retro-elements RNA genome into dsDNA within the VLP. The enzyme displays a DNA polymerase activity that can copy either DNA or RNA templates, and a ribonuclease H (RNase H) activity that cleaves the RNA strand of RNA-DNA heteroduplexes during plus-strand synthesis and hydrolyzes RNA primers. The conversion leads to a linear dsDNA copy of the retrotransposon that includes long terminal repeats (LTRs) at both ends.</text>
</comment>
<evidence type="ECO:0000259" key="40">
    <source>
        <dbReference type="PROSITE" id="PS50878"/>
    </source>
</evidence>
<dbReference type="InterPro" id="IPR050951">
    <property type="entry name" value="Retrovirus_Pol_polyprotein"/>
</dbReference>
<dbReference type="GO" id="GO:0005737">
    <property type="term" value="C:cytoplasm"/>
    <property type="evidence" value="ECO:0007669"/>
    <property type="project" value="UniProtKB-SubCell"/>
</dbReference>
<dbReference type="InterPro" id="IPR001584">
    <property type="entry name" value="Integrase_cat-core"/>
</dbReference>
<evidence type="ECO:0000256" key="19">
    <source>
        <dbReference type="ARBA" id="ARBA00022840"/>
    </source>
</evidence>
<feature type="compositionally biased region" description="Low complexity" evidence="38">
    <location>
        <begin position="335"/>
        <end position="349"/>
    </location>
</feature>
<feature type="region of interest" description="Disordered" evidence="38">
    <location>
        <begin position="315"/>
        <end position="354"/>
    </location>
</feature>
<evidence type="ECO:0000256" key="29">
    <source>
        <dbReference type="ARBA" id="ARBA00023268"/>
    </source>
</evidence>
<protein>
    <recommendedName>
        <fullName evidence="35">Gag3-Pol3</fullName>
    </recommendedName>
</protein>
<dbReference type="GO" id="GO:0003887">
    <property type="term" value="F:DNA-directed DNA polymerase activity"/>
    <property type="evidence" value="ECO:0007669"/>
    <property type="project" value="UniProtKB-KW"/>
</dbReference>
<keyword evidence="20" id="KW-0460">Magnesium</keyword>
<evidence type="ECO:0000256" key="24">
    <source>
        <dbReference type="ARBA" id="ARBA00022932"/>
    </source>
</evidence>
<evidence type="ECO:0000256" key="27">
    <source>
        <dbReference type="ARBA" id="ARBA00023172"/>
    </source>
</evidence>
<evidence type="ECO:0000256" key="2">
    <source>
        <dbReference type="ARBA" id="ARBA00002180"/>
    </source>
</evidence>
<dbReference type="InterPro" id="IPR038269">
    <property type="entry name" value="SCAN_sf"/>
</dbReference>
<gene>
    <name evidence="42" type="ORF">V1264_016714</name>
</gene>
<evidence type="ECO:0000256" key="33">
    <source>
        <dbReference type="ARBA" id="ARBA00055383"/>
    </source>
</evidence>
<evidence type="ECO:0000256" key="32">
    <source>
        <dbReference type="ARBA" id="ARBA00055265"/>
    </source>
</evidence>
<dbReference type="SUPFAM" id="SSF57756">
    <property type="entry name" value="Retrovirus zinc finger-like domains"/>
    <property type="match status" value="1"/>
</dbReference>
<keyword evidence="27" id="KW-0233">DNA recombination</keyword>
<evidence type="ECO:0000256" key="14">
    <source>
        <dbReference type="ARBA" id="ARBA00022758"/>
    </source>
</evidence>
<keyword evidence="5" id="KW-0963">Cytoplasm</keyword>
<dbReference type="InterPro" id="IPR043502">
    <property type="entry name" value="DNA/RNA_pol_sf"/>
</dbReference>
<evidence type="ECO:0000256" key="4">
    <source>
        <dbReference type="ARBA" id="ARBA00004496"/>
    </source>
</evidence>
<dbReference type="SUPFAM" id="SSF56672">
    <property type="entry name" value="DNA/RNA polymerases"/>
    <property type="match status" value="1"/>
</dbReference>
<evidence type="ECO:0000256" key="9">
    <source>
        <dbReference type="ARBA" id="ARBA00022695"/>
    </source>
</evidence>
<keyword evidence="16 36" id="KW-0863">Zinc-finger</keyword>
<dbReference type="Gene3D" id="3.10.10.10">
    <property type="entry name" value="HIV Type 1 Reverse Transcriptase, subunit A, domain 1"/>
    <property type="match status" value="1"/>
</dbReference>
<dbReference type="Gene3D" id="1.10.340.70">
    <property type="match status" value="1"/>
</dbReference>
<keyword evidence="37" id="KW-0175">Coiled coil</keyword>
<evidence type="ECO:0000256" key="6">
    <source>
        <dbReference type="ARBA" id="ARBA00022612"/>
    </source>
</evidence>
<evidence type="ECO:0000313" key="42">
    <source>
        <dbReference type="EMBL" id="KAK7105313.1"/>
    </source>
</evidence>
<evidence type="ECO:0000256" key="7">
    <source>
        <dbReference type="ARBA" id="ARBA00022670"/>
    </source>
</evidence>
<dbReference type="PROSITE" id="PS50994">
    <property type="entry name" value="INTEGRASE"/>
    <property type="match status" value="1"/>
</dbReference>
<keyword evidence="22" id="KW-0229">DNA integration</keyword>
<dbReference type="PROSITE" id="PS50878">
    <property type="entry name" value="RT_POL"/>
    <property type="match status" value="1"/>
</dbReference>
<dbReference type="GO" id="GO:0075523">
    <property type="term" value="P:viral translational frameshifting"/>
    <property type="evidence" value="ECO:0007669"/>
    <property type="project" value="UniProtKB-KW"/>
</dbReference>
<evidence type="ECO:0000256" key="37">
    <source>
        <dbReference type="SAM" id="Coils"/>
    </source>
</evidence>
<dbReference type="Gene3D" id="3.30.420.10">
    <property type="entry name" value="Ribonuclease H-like superfamily/Ribonuclease H"/>
    <property type="match status" value="1"/>
</dbReference>
<feature type="domain" description="Reverse transcriptase" evidence="40">
    <location>
        <begin position="1076"/>
        <end position="1253"/>
    </location>
</feature>
<keyword evidence="25" id="KW-0917">Virion maturation</keyword>
<evidence type="ECO:0000256" key="12">
    <source>
        <dbReference type="ARBA" id="ARBA00022741"/>
    </source>
</evidence>
<comment type="subcellular location">
    <subcellularLocation>
        <location evidence="4">Cytoplasm</location>
    </subcellularLocation>
    <subcellularLocation>
        <location evidence="3">Nucleus</location>
    </subcellularLocation>
</comment>
<dbReference type="GO" id="GO:0006310">
    <property type="term" value="P:DNA recombination"/>
    <property type="evidence" value="ECO:0007669"/>
    <property type="project" value="UniProtKB-KW"/>
</dbReference>
<dbReference type="SMART" id="SM00343">
    <property type="entry name" value="ZnF_C2HC"/>
    <property type="match status" value="1"/>
</dbReference>
<evidence type="ECO:0000256" key="31">
    <source>
        <dbReference type="ARBA" id="ARBA00025615"/>
    </source>
</evidence>
<dbReference type="CDD" id="cd09274">
    <property type="entry name" value="RNase_HI_RT_Ty3"/>
    <property type="match status" value="1"/>
</dbReference>
<dbReference type="Pfam" id="PF17921">
    <property type="entry name" value="Integrase_H2C2"/>
    <property type="match status" value="1"/>
</dbReference>
<dbReference type="PANTHER" id="PTHR37984:SF5">
    <property type="entry name" value="PROTEIN NYNRIN-LIKE"/>
    <property type="match status" value="1"/>
</dbReference>
<comment type="function">
    <text evidence="32">Nucleocapsid protein p11 (NC) forms the nucleocore that coats the retro-elements dimeric RNA. Binds these RNAs through its zinc fingers. Promotes primer tRNA(i)-Met annealing to the multipartite primer-binding site (PBS), dimerization of Ty3 RNA and initiation of reverse transcription.</text>
</comment>
<evidence type="ECO:0000256" key="34">
    <source>
        <dbReference type="ARBA" id="ARBA00063849"/>
    </source>
</evidence>
<dbReference type="FunFam" id="3.30.70.270:FF:000026">
    <property type="entry name" value="Transposon Ty3-G Gag-Pol polyprotein"/>
    <property type="match status" value="1"/>
</dbReference>
<keyword evidence="8" id="KW-0808">Transferase</keyword>
<dbReference type="InterPro" id="IPR043128">
    <property type="entry name" value="Rev_trsase/Diguanyl_cyclase"/>
</dbReference>
<dbReference type="InterPro" id="IPR041588">
    <property type="entry name" value="Integrase_H2C2"/>
</dbReference>
<evidence type="ECO:0000256" key="28">
    <source>
        <dbReference type="ARBA" id="ARBA00023242"/>
    </source>
</evidence>
<dbReference type="InterPro" id="IPR041373">
    <property type="entry name" value="RT_RNaseH"/>
</dbReference>
<evidence type="ECO:0000256" key="17">
    <source>
        <dbReference type="ARBA" id="ARBA00022801"/>
    </source>
</evidence>
<evidence type="ECO:0000256" key="16">
    <source>
        <dbReference type="ARBA" id="ARBA00022771"/>
    </source>
</evidence>
<keyword evidence="23" id="KW-0695">RNA-directed DNA polymerase</keyword>
<dbReference type="Pfam" id="PF02023">
    <property type="entry name" value="SCAN"/>
    <property type="match status" value="1"/>
</dbReference>
<keyword evidence="26" id="KW-0238">DNA-binding</keyword>
<proteinExistence type="predicted"/>
<organism evidence="42 43">
    <name type="scientific">Littorina saxatilis</name>
    <dbReference type="NCBI Taxonomy" id="31220"/>
    <lineage>
        <taxon>Eukaryota</taxon>
        <taxon>Metazoa</taxon>
        <taxon>Spiralia</taxon>
        <taxon>Lophotrochozoa</taxon>
        <taxon>Mollusca</taxon>
        <taxon>Gastropoda</taxon>
        <taxon>Caenogastropoda</taxon>
        <taxon>Littorinimorpha</taxon>
        <taxon>Littorinoidea</taxon>
        <taxon>Littorinidae</taxon>
        <taxon>Littorina</taxon>
    </lineage>
</organism>
<feature type="coiled-coil region" evidence="37">
    <location>
        <begin position="38"/>
        <end position="93"/>
    </location>
</feature>
<dbReference type="InterPro" id="IPR036397">
    <property type="entry name" value="RNaseH_sf"/>
</dbReference>
<dbReference type="FunFam" id="3.10.20.370:FF:000001">
    <property type="entry name" value="Retrovirus-related Pol polyprotein from transposon 17.6-like protein"/>
    <property type="match status" value="1"/>
</dbReference>
<keyword evidence="17" id="KW-0378">Hydrolase</keyword>
<evidence type="ECO:0000256" key="20">
    <source>
        <dbReference type="ARBA" id="ARBA00022842"/>
    </source>
</evidence>
<name>A0AAN9BHK0_9CAEN</name>
<evidence type="ECO:0000256" key="26">
    <source>
        <dbReference type="ARBA" id="ARBA00023125"/>
    </source>
</evidence>
<keyword evidence="9" id="KW-0548">Nucleotidyltransferase</keyword>
<dbReference type="PROSITE" id="PS50007">
    <property type="entry name" value="PIPLC_X_DOMAIN"/>
    <property type="match status" value="1"/>
</dbReference>
<evidence type="ECO:0000256" key="23">
    <source>
        <dbReference type="ARBA" id="ARBA00022918"/>
    </source>
</evidence>
<evidence type="ECO:0000256" key="8">
    <source>
        <dbReference type="ARBA" id="ARBA00022679"/>
    </source>
</evidence>
<dbReference type="CDD" id="cd01647">
    <property type="entry name" value="RT_LTR"/>
    <property type="match status" value="1"/>
</dbReference>
<dbReference type="InterPro" id="IPR003309">
    <property type="entry name" value="SCAN_dom"/>
</dbReference>
<feature type="domain" description="Integrase catalytic" evidence="41">
    <location>
        <begin position="679"/>
        <end position="838"/>
    </location>
</feature>
<dbReference type="Pfam" id="PF00078">
    <property type="entry name" value="RVT_1"/>
    <property type="match status" value="1"/>
</dbReference>
<dbReference type="GO" id="GO:0004190">
    <property type="term" value="F:aspartic-type endopeptidase activity"/>
    <property type="evidence" value="ECO:0007669"/>
    <property type="project" value="UniProtKB-KW"/>
</dbReference>
<dbReference type="GO" id="GO:0015074">
    <property type="term" value="P:DNA integration"/>
    <property type="evidence" value="ECO:0007669"/>
    <property type="project" value="UniProtKB-KW"/>
</dbReference>
<evidence type="ECO:0000256" key="36">
    <source>
        <dbReference type="PROSITE-ProRule" id="PRU00047"/>
    </source>
</evidence>
<evidence type="ECO:0000256" key="1">
    <source>
        <dbReference type="ARBA" id="ARBA00000077"/>
    </source>
</evidence>
<dbReference type="InterPro" id="IPR000477">
    <property type="entry name" value="RT_dom"/>
</dbReference>
<keyword evidence="19" id="KW-0067">ATP-binding</keyword>
<keyword evidence="15" id="KW-0255">Endonuclease</keyword>
<dbReference type="Proteomes" id="UP001374579">
    <property type="component" value="Unassembled WGS sequence"/>
</dbReference>
<dbReference type="InterPro" id="IPR036875">
    <property type="entry name" value="Znf_CCHC_sf"/>
</dbReference>
<keyword evidence="12" id="KW-0547">Nucleotide-binding</keyword>
<keyword evidence="6" id="KW-1188">Viral release from host cell</keyword>
<comment type="function">
    <text evidence="33">Capsid protein (CA) is the structural component of the virus-like particle (VLP), forming the shell that encapsulates the genomic RNA-nucleocapsid complex.</text>
</comment>
<feature type="domain" description="CCHC-type" evidence="39">
    <location>
        <begin position="367"/>
        <end position="382"/>
    </location>
</feature>
<evidence type="ECO:0000256" key="13">
    <source>
        <dbReference type="ARBA" id="ARBA00022750"/>
    </source>
</evidence>
<evidence type="ECO:0000256" key="18">
    <source>
        <dbReference type="ARBA" id="ARBA00022833"/>
    </source>
</evidence>
<dbReference type="GO" id="GO:0003677">
    <property type="term" value="F:DNA binding"/>
    <property type="evidence" value="ECO:0007669"/>
    <property type="project" value="UniProtKB-KW"/>
</dbReference>
<dbReference type="FunFam" id="3.10.10.10:FF:000007">
    <property type="entry name" value="Retrovirus-related Pol polyprotein from transposon 17.6-like Protein"/>
    <property type="match status" value="1"/>
</dbReference>
<evidence type="ECO:0000313" key="43">
    <source>
        <dbReference type="Proteomes" id="UP001374579"/>
    </source>
</evidence>
<dbReference type="GO" id="GO:0004523">
    <property type="term" value="F:RNA-DNA hybrid ribonuclease activity"/>
    <property type="evidence" value="ECO:0007669"/>
    <property type="project" value="UniProtKB-EC"/>
</dbReference>
<keyword evidence="29" id="KW-0511">Multifunctional enzyme</keyword>
<evidence type="ECO:0000256" key="25">
    <source>
        <dbReference type="ARBA" id="ARBA00023113"/>
    </source>
</evidence>
<dbReference type="GO" id="GO:0006508">
    <property type="term" value="P:proteolysis"/>
    <property type="evidence" value="ECO:0007669"/>
    <property type="project" value="UniProtKB-KW"/>
</dbReference>
<evidence type="ECO:0000256" key="5">
    <source>
        <dbReference type="ARBA" id="ARBA00022490"/>
    </source>
</evidence>
<evidence type="ECO:0000256" key="11">
    <source>
        <dbReference type="ARBA" id="ARBA00022723"/>
    </source>
</evidence>
<keyword evidence="21" id="KW-0694">RNA-binding</keyword>
<evidence type="ECO:0000256" key="22">
    <source>
        <dbReference type="ARBA" id="ARBA00022908"/>
    </source>
</evidence>
<comment type="subunit">
    <text evidence="34">The protease is a homodimer, whose active site consists of two apposed aspartic acid residues.</text>
</comment>
<accession>A0AAN9BHK0</accession>
<keyword evidence="18" id="KW-0862">Zinc</keyword>
<dbReference type="PANTHER" id="PTHR37984">
    <property type="entry name" value="PROTEIN CBG26694"/>
    <property type="match status" value="1"/>
</dbReference>
<evidence type="ECO:0000259" key="41">
    <source>
        <dbReference type="PROSITE" id="PS50994"/>
    </source>
</evidence>
<dbReference type="Pfam" id="PF00665">
    <property type="entry name" value="rve"/>
    <property type="match status" value="1"/>
</dbReference>
<dbReference type="GO" id="GO:0005524">
    <property type="term" value="F:ATP binding"/>
    <property type="evidence" value="ECO:0007669"/>
    <property type="project" value="UniProtKB-KW"/>
</dbReference>
<dbReference type="SUPFAM" id="SSF53098">
    <property type="entry name" value="Ribonuclease H-like"/>
    <property type="match status" value="1"/>
</dbReference>
<evidence type="ECO:0000256" key="21">
    <source>
        <dbReference type="ARBA" id="ARBA00022884"/>
    </source>
</evidence>
<evidence type="ECO:0000256" key="30">
    <source>
        <dbReference type="ARBA" id="ARBA00025590"/>
    </source>
</evidence>
<dbReference type="PROSITE" id="PS50158">
    <property type="entry name" value="ZF_CCHC"/>
    <property type="match status" value="1"/>
</dbReference>
<dbReference type="InterPro" id="IPR001878">
    <property type="entry name" value="Znf_CCHC"/>
</dbReference>
<comment type="function">
    <text evidence="31">Integrase (IN) targets the VLP to the nucleus, where a subparticle preintegration complex (PIC) containing at least integrase and the newly synthesized dsDNA copy of the retrotransposon must transit the nuclear membrane. Once in the nucleus, integrase performs the integration of the dsDNA into the host genome.</text>
</comment>
<evidence type="ECO:0000256" key="15">
    <source>
        <dbReference type="ARBA" id="ARBA00022759"/>
    </source>
</evidence>
<evidence type="ECO:0000256" key="35">
    <source>
        <dbReference type="ARBA" id="ARBA00082890"/>
    </source>
</evidence>
<reference evidence="42 43" key="1">
    <citation type="submission" date="2024-02" db="EMBL/GenBank/DDBJ databases">
        <title>Chromosome-scale genome assembly of the rough periwinkle Littorina saxatilis.</title>
        <authorList>
            <person name="De Jode A."/>
            <person name="Faria R."/>
            <person name="Formenti G."/>
            <person name="Sims Y."/>
            <person name="Smith T.P."/>
            <person name="Tracey A."/>
            <person name="Wood J.M.D."/>
            <person name="Zagrodzka Z.B."/>
            <person name="Johannesson K."/>
            <person name="Butlin R.K."/>
            <person name="Leder E.H."/>
        </authorList>
    </citation>
    <scope>NUCLEOTIDE SEQUENCE [LARGE SCALE GENOMIC DNA]</scope>
    <source>
        <strain evidence="42">Snail1</strain>
        <tissue evidence="42">Muscle</tissue>
    </source>
</reference>
<keyword evidence="43" id="KW-1185">Reference proteome</keyword>
<comment type="function">
    <text evidence="2">The aspartyl protease (PR) mediates the proteolytic cleavages of the Gag and Gag-Pol polyproteins after assembly of the VLP.</text>
</comment>
<keyword evidence="7" id="KW-0645">Protease</keyword>
<comment type="catalytic activity">
    <reaction evidence="1">
        <text>Endonucleolytic cleavage to 5'-phosphomonoester.</text>
        <dbReference type="EC" id="3.1.26.4"/>
    </reaction>
</comment>
<dbReference type="Pfam" id="PF17917">
    <property type="entry name" value="RT_RNaseH"/>
    <property type="match status" value="1"/>
</dbReference>
<dbReference type="FunFam" id="1.10.340.70:FF:000001">
    <property type="entry name" value="Retrovirus-related Pol polyprotein from transposon gypsy-like Protein"/>
    <property type="match status" value="1"/>
</dbReference>
<dbReference type="GO" id="GO:0008270">
    <property type="term" value="F:zinc ion binding"/>
    <property type="evidence" value="ECO:0007669"/>
    <property type="project" value="UniProtKB-KW"/>
</dbReference>
<keyword evidence="10" id="KW-0540">Nuclease</keyword>
<dbReference type="InterPro" id="IPR012337">
    <property type="entry name" value="RNaseH-like_sf"/>
</dbReference>
<evidence type="ECO:0000256" key="3">
    <source>
        <dbReference type="ARBA" id="ARBA00004123"/>
    </source>
</evidence>
<dbReference type="GO" id="GO:0003964">
    <property type="term" value="F:RNA-directed DNA polymerase activity"/>
    <property type="evidence" value="ECO:0007669"/>
    <property type="project" value="UniProtKB-KW"/>
</dbReference>
<evidence type="ECO:0000256" key="38">
    <source>
        <dbReference type="SAM" id="MobiDB-lite"/>
    </source>
</evidence>
<dbReference type="FunFam" id="3.30.420.10:FF:000032">
    <property type="entry name" value="Retrovirus-related Pol polyprotein from transposon 297-like Protein"/>
    <property type="match status" value="1"/>
</dbReference>
<keyword evidence="24" id="KW-0239">DNA-directed DNA polymerase</keyword>
<dbReference type="GO" id="GO:0005634">
    <property type="term" value="C:nucleus"/>
    <property type="evidence" value="ECO:0007669"/>
    <property type="project" value="UniProtKB-SubCell"/>
</dbReference>
<dbReference type="SUPFAM" id="SSF47353">
    <property type="entry name" value="Retrovirus capsid dimerization domain-like"/>
    <property type="match status" value="1"/>
</dbReference>
<dbReference type="GO" id="GO:0003723">
    <property type="term" value="F:RNA binding"/>
    <property type="evidence" value="ECO:0007669"/>
    <property type="project" value="UniProtKB-KW"/>
</dbReference>
<sequence>MATIDTSEFEVLHQQFLHEAQVLGLTDRETKRHVVDRMKEERELKAKMKIEEREMEAKMKIEEEQNMRMFELTRRIAEEKADLDRKMAQARLERGDADDDLELDENGILIEKDEPQNRNTHRPRMVLQAPKPLPFDEKNESIDAYLFRFERYCSAAGWPQDQWITALLPGLKGKALTAYYELARDVEVSYEEIKIHLMKRYLCTEDGYRNKFRAAKPESGETMDAFFSRSKLLFQRWLEMADVDKSSADQVIDLILREQFVASCSPSLVVFLKERELRSVQEFVTVAERYRLAHPTQTMSAKTSDALFANVAFTDNRQNTGGKGGQGKPSDTKFNQEQQKQTTGQNQFGSRGAVRGAHTGGFESKVCFHCKEPGHFRRKCPKILSASVSVPAKGCCKVCSKDYTVSKNCGHDFDPSETAAGETDKSSLLLCEGTLNGNPVEVMLDTGCTTCGVRKSLVLQSQMTGEICHCRQFNGEIVELPVALVDLDTPYFVGKVSACVIENPISDVILGRIPGAKLDQADIAAAVQTRAQKIKDQRPFRPLLTARAPKLDIGPTEIAKLQKEDATLSLSFERAANGTSVNGQTFVMKDGLLYRSNSQASTTQLVVPKPLRESVLIAVHDGIFGGHMGSHSTFKRLHPYFYWPGYWKETHQYCQTCDKCQRTVPRGKIPRVPLQPLPVIETPFQRVGIDLVGPIQPISDTGYRYILTLVDYASRYPEAVPLKRIDTESVAEALMGIFSRLGIPGEILSDQGSQFTSELFQAVMKLLSVHQIHSTPYHAQTNGLVERFNGTLKTMLKRLMTDKPKDWDRYLPAALFAYREIPQTATGYSPFELMFGRTPRGPSCVLFETWTGSDGSSEPKIVHQFVTDLKETLSEMMTLAQENLIDSAGKAKGRYDKRSKPRSLVVGDEVLVLLPSDNSKLLLKWKGPFKVVQKKGVCDYVIELARGQEKMFHINMLKKYERRAQGDKQNSTAVSVIMGSVLEPDEDVQNIDVRVVPTIQTETVEDVHYNPDLEPERLEQVKSVINKHAKIMTDLPGTVHTIQHSVRNGDIVVNQRQYPMPFDTEKVIEDEVKKMLDLGIIEPSQSPYSSPIVLVKKPDGSVRFCIDFRGLNKVTIFDSEPIPDPESLFVSLRDKNFFTKIDLAKGYWQIPLDPQDKHKTSFRTSQGLFQFLKMPFGLATAPSSFARMMRQLKLAECGSVSFFDDILVSSVGWEEHLKSLDKLLTRLGEFGLTARPTKVEVGFQEIEFLGHMIGMGKMRPVDKKVTKILKLETPRTKRQVRALVGLAGYYRRYIPGFSQLMVPLTELTKKNKPAKVQWTDQCETAFQTVKQRLSEQPAVALPDFDRPFTVRTDASGTGIAGVLMQTDDEGHIHPVMYASRKLLDRETRYSAIERECLALVWAIDKFSRYLTGRYFVVETDHRPLTYLQRSKTTNSRLMRWALALQEYQFSVMPICGTDNLEADILSRLG</sequence>
<dbReference type="Gene3D" id="4.10.60.10">
    <property type="entry name" value="Zinc finger, CCHC-type"/>
    <property type="match status" value="1"/>
</dbReference>
<keyword evidence="14" id="KW-0688">Ribosomal frameshifting</keyword>
<dbReference type="EMBL" id="JBAMIC010000007">
    <property type="protein sequence ID" value="KAK7105313.1"/>
    <property type="molecule type" value="Genomic_DNA"/>
</dbReference>
<keyword evidence="28" id="KW-0539">Nucleus</keyword>
<dbReference type="Gene3D" id="1.10.4020.10">
    <property type="entry name" value="DNA breaking-rejoining enzymes"/>
    <property type="match status" value="1"/>
</dbReference>
<comment type="caution">
    <text evidence="42">The sequence shown here is derived from an EMBL/GenBank/DDBJ whole genome shotgun (WGS) entry which is preliminary data.</text>
</comment>
<evidence type="ECO:0000256" key="10">
    <source>
        <dbReference type="ARBA" id="ARBA00022722"/>
    </source>
</evidence>
<dbReference type="Gene3D" id="3.30.70.270">
    <property type="match status" value="2"/>
</dbReference>
<keyword evidence="13" id="KW-0064">Aspartyl protease</keyword>
<keyword evidence="11" id="KW-0479">Metal-binding</keyword>
<dbReference type="Pfam" id="PF00098">
    <property type="entry name" value="zf-CCHC"/>
    <property type="match status" value="1"/>
</dbReference>